<dbReference type="AlphaFoldDB" id="A0A4R6P5H5"/>
<evidence type="ECO:0000313" key="2">
    <source>
        <dbReference type="EMBL" id="TDP32536.1"/>
    </source>
</evidence>
<feature type="compositionally biased region" description="Polar residues" evidence="1">
    <location>
        <begin position="213"/>
        <end position="223"/>
    </location>
</feature>
<proteinExistence type="predicted"/>
<organism evidence="2 3">
    <name type="scientific">Nocardia ignorata</name>
    <dbReference type="NCBI Taxonomy" id="145285"/>
    <lineage>
        <taxon>Bacteria</taxon>
        <taxon>Bacillati</taxon>
        <taxon>Actinomycetota</taxon>
        <taxon>Actinomycetes</taxon>
        <taxon>Mycobacteriales</taxon>
        <taxon>Nocardiaceae</taxon>
        <taxon>Nocardia</taxon>
    </lineage>
</organism>
<reference evidence="2 3" key="1">
    <citation type="submission" date="2019-03" db="EMBL/GenBank/DDBJ databases">
        <title>Genomic Encyclopedia of Type Strains, Phase IV (KMG-IV): sequencing the most valuable type-strain genomes for metagenomic binning, comparative biology and taxonomic classification.</title>
        <authorList>
            <person name="Goeker M."/>
        </authorList>
    </citation>
    <scope>NUCLEOTIDE SEQUENCE [LARGE SCALE GENOMIC DNA]</scope>
    <source>
        <strain evidence="2 3">DSM 44496</strain>
    </source>
</reference>
<sequence length="404" mass="43023">MTTRVFAPANLRARLIPASRITPRHPVLRIGRCLPSSRITVRGPQIRCAGSHRDRGTRTVPCRTTRCAHRDVPAKATVGPHLPANSRSSSDRAALVRSDPSRTRPTDVPGSSLGSSDRVVHSLLRPIRRTGVRGSSPASSDRVAPGRSDPHRPILDRPLLTASRRNHRRLIRESPAPVRRDAPNRVAPASSDHRARAPRDARVVSARRPAVSGASSRPRQVSDQVPPASSRATGRVSSAVRRARPDPRSWAVAVASSTPVRASKGVAAVSPASAVSPAPAVSPASADSSAPADDLESVSLAVGNRAVVGPAMMHPKVLPSGRVVHSGRAPGRGSFRSSRPQGHPGRFLGRLAPRWILGVVRRPVRSRVGTRQLDRGLGVTASPGCPRHRVGPLVTRCGRPSKRR</sequence>
<protein>
    <submittedName>
        <fullName evidence="2">Uncharacterized protein</fullName>
    </submittedName>
</protein>
<feature type="region of interest" description="Disordered" evidence="1">
    <location>
        <begin position="73"/>
        <end position="291"/>
    </location>
</feature>
<feature type="compositionally biased region" description="Low complexity" evidence="1">
    <location>
        <begin position="266"/>
        <end position="291"/>
    </location>
</feature>
<dbReference type="Proteomes" id="UP000295087">
    <property type="component" value="Unassembled WGS sequence"/>
</dbReference>
<comment type="caution">
    <text evidence="2">The sequence shown here is derived from an EMBL/GenBank/DDBJ whole genome shotgun (WGS) entry which is preliminary data.</text>
</comment>
<name>A0A4R6P5H5_NOCIG</name>
<keyword evidence="3" id="KW-1185">Reference proteome</keyword>
<evidence type="ECO:0000313" key="3">
    <source>
        <dbReference type="Proteomes" id="UP000295087"/>
    </source>
</evidence>
<evidence type="ECO:0000256" key="1">
    <source>
        <dbReference type="SAM" id="MobiDB-lite"/>
    </source>
</evidence>
<accession>A0A4R6P5H5</accession>
<gene>
    <name evidence="2" type="ORF">DFR75_106332</name>
</gene>
<dbReference type="EMBL" id="SNXK01000006">
    <property type="protein sequence ID" value="TDP32536.1"/>
    <property type="molecule type" value="Genomic_DNA"/>
</dbReference>
<feature type="compositionally biased region" description="Basic and acidic residues" evidence="1">
    <location>
        <begin position="191"/>
        <end position="202"/>
    </location>
</feature>